<keyword evidence="4" id="KW-1185">Reference proteome</keyword>
<dbReference type="PANTHER" id="PTHR40446:SF2">
    <property type="entry name" value="N-ACETYLGLUCOSAMINE-1-PHOSPHODIESTER ALPHA-N-ACETYLGLUCOSAMINIDASE"/>
    <property type="match status" value="1"/>
</dbReference>
<dbReference type="STRING" id="1094715.GCA_000236165_02934"/>
<dbReference type="PANTHER" id="PTHR40446">
    <property type="entry name" value="N-ACETYLGLUCOSAMINE-1-PHOSPHODIESTER ALPHA-N-ACETYLGLUCOSAMINIDASE"/>
    <property type="match status" value="1"/>
</dbReference>
<evidence type="ECO:0000256" key="1">
    <source>
        <dbReference type="SAM" id="MobiDB-lite"/>
    </source>
</evidence>
<accession>A0A377GDE1</accession>
<evidence type="ECO:0000313" key="4">
    <source>
        <dbReference type="Proteomes" id="UP000254554"/>
    </source>
</evidence>
<dbReference type="Pfam" id="PF09992">
    <property type="entry name" value="NAGPA"/>
    <property type="match status" value="1"/>
</dbReference>
<dbReference type="AlphaFoldDB" id="A0A377GDE1"/>
<proteinExistence type="predicted"/>
<evidence type="ECO:0000313" key="3">
    <source>
        <dbReference type="EMBL" id="STO22847.1"/>
    </source>
</evidence>
<feature type="domain" description="Phosphodiester glycosidase" evidence="2">
    <location>
        <begin position="143"/>
        <end position="319"/>
    </location>
</feature>
<dbReference type="OrthoDB" id="9809781at2"/>
<sequence length="363" mass="40692">MFDKRCKTRTDAVNEKIDRIAKSTEIEELRSLPGFEQILSKNPYREHIQGYYVEIPLATYKTFVPNGLKFPDRYGNAYEGGQFDVPLFTLQEWRDNWDKGHPGGDRPDLLVNANWFNIWPTGVPNSKGEKINPRTQARTFLAGLSLSNGELVSTHKVLDQNNVGLDTITFDASTKKVKLIEHSQIDLELEADPKFYDNKNAVSGFIILKDKAQLKTPDLNNNHSNRLPRTGVGYKNNGDTVVVMVVHNTERNHGVTAEEFAELFKALGCTDAINLDNSGSVELFYTGLGEYGKKTVTVQTKTCDAGALTERPKPNCLGFKNASKCTFFAQDDSDIPTRKKSAAPQKTPAKTDDEVTYTYNIKR</sequence>
<gene>
    <name evidence="3" type="ORF">NCTC11370_02949</name>
</gene>
<dbReference type="GeneID" id="93293837"/>
<evidence type="ECO:0000259" key="2">
    <source>
        <dbReference type="Pfam" id="PF09992"/>
    </source>
</evidence>
<dbReference type="RefSeq" id="WP_010654968.1">
    <property type="nucleotide sequence ID" value="NZ_JAPHOO010000002.1"/>
</dbReference>
<feature type="region of interest" description="Disordered" evidence="1">
    <location>
        <begin position="333"/>
        <end position="353"/>
    </location>
</feature>
<organism evidence="3 4">
    <name type="scientific">Fluoribacter dumoffii</name>
    <dbReference type="NCBI Taxonomy" id="463"/>
    <lineage>
        <taxon>Bacteria</taxon>
        <taxon>Pseudomonadati</taxon>
        <taxon>Pseudomonadota</taxon>
        <taxon>Gammaproteobacteria</taxon>
        <taxon>Legionellales</taxon>
        <taxon>Legionellaceae</taxon>
        <taxon>Fluoribacter</taxon>
    </lineage>
</organism>
<protein>
    <submittedName>
        <fullName evidence="3">Exopolysaccharide biosynthesis protein related to N-acetylglucosamine-1-phosphodiester alpha-N-acetylglucosaminidase</fullName>
    </submittedName>
</protein>
<dbReference type="Proteomes" id="UP000254554">
    <property type="component" value="Unassembled WGS sequence"/>
</dbReference>
<name>A0A377GDE1_9GAMM</name>
<reference evidence="3 4" key="1">
    <citation type="submission" date="2018-06" db="EMBL/GenBank/DDBJ databases">
        <authorList>
            <consortium name="Pathogen Informatics"/>
            <person name="Doyle S."/>
        </authorList>
    </citation>
    <scope>NUCLEOTIDE SEQUENCE [LARGE SCALE GENOMIC DNA]</scope>
    <source>
        <strain evidence="3 4">NCTC11370</strain>
    </source>
</reference>
<dbReference type="EMBL" id="UGGT01000001">
    <property type="protein sequence ID" value="STO22847.1"/>
    <property type="molecule type" value="Genomic_DNA"/>
</dbReference>
<dbReference type="InterPro" id="IPR018711">
    <property type="entry name" value="NAGPA"/>
</dbReference>